<evidence type="ECO:0000313" key="3">
    <source>
        <dbReference type="Proteomes" id="UP000240042"/>
    </source>
</evidence>
<evidence type="ECO:0000256" key="1">
    <source>
        <dbReference type="SAM" id="Phobius"/>
    </source>
</evidence>
<feature type="transmembrane region" description="Helical" evidence="1">
    <location>
        <begin position="37"/>
        <end position="56"/>
    </location>
</feature>
<dbReference type="Proteomes" id="UP000240042">
    <property type="component" value="Unassembled WGS sequence"/>
</dbReference>
<dbReference type="EMBL" id="FOKY01000004">
    <property type="protein sequence ID" value="SFB78570.1"/>
    <property type="molecule type" value="Genomic_DNA"/>
</dbReference>
<feature type="transmembrane region" description="Helical" evidence="1">
    <location>
        <begin position="128"/>
        <end position="146"/>
    </location>
</feature>
<reference evidence="3" key="1">
    <citation type="submission" date="2016-10" db="EMBL/GenBank/DDBJ databases">
        <authorList>
            <person name="Varghese N."/>
            <person name="Submissions S."/>
        </authorList>
    </citation>
    <scope>NUCLEOTIDE SEQUENCE [LARGE SCALE GENOMIC DNA]</scope>
    <source>
        <strain evidence="3">ATCC 43811</strain>
    </source>
</reference>
<feature type="transmembrane region" description="Helical" evidence="1">
    <location>
        <begin position="68"/>
        <end position="85"/>
    </location>
</feature>
<accession>A0A1I1E0R9</accession>
<sequence length="241" mass="28811">MEFSIFIWVISLISFLLSHLLRPINKYIAYKLKSLNMHAYYFLGLLILFIVLFLYLPYEKVLWKNLNTYIQFTFNALDISFIFLIQNIWHIIVFFRNIWLGFLIACLSIDIENLNYPFTGSYRNMKKFHHTKILLLVFSLFLYLVLHQFSYKGIWSLVLLNIVVYTAVYYWHFGFYTLLYIFKRSHIPYPLGLLILLLPIMMAGESFFLPLVACVGIGISDIWMDYHRRNAASLLFTFELR</sequence>
<evidence type="ECO:0000313" key="2">
    <source>
        <dbReference type="EMBL" id="SFB78570.1"/>
    </source>
</evidence>
<feature type="transmembrane region" description="Helical" evidence="1">
    <location>
        <begin position="97"/>
        <end position="116"/>
    </location>
</feature>
<feature type="transmembrane region" description="Helical" evidence="1">
    <location>
        <begin position="153"/>
        <end position="171"/>
    </location>
</feature>
<name>A0A1I1E0R9_BREAD</name>
<keyword evidence="1" id="KW-0472">Membrane</keyword>
<keyword evidence="1" id="KW-0812">Transmembrane</keyword>
<gene>
    <name evidence="2" type="ORF">SAMN02745150_00793</name>
</gene>
<keyword evidence="1" id="KW-1133">Transmembrane helix</keyword>
<feature type="transmembrane region" description="Helical" evidence="1">
    <location>
        <begin position="191"/>
        <end position="219"/>
    </location>
</feature>
<organism evidence="2 3">
    <name type="scientific">Brevinema andersonii</name>
    <dbReference type="NCBI Taxonomy" id="34097"/>
    <lineage>
        <taxon>Bacteria</taxon>
        <taxon>Pseudomonadati</taxon>
        <taxon>Spirochaetota</taxon>
        <taxon>Spirochaetia</taxon>
        <taxon>Brevinematales</taxon>
        <taxon>Brevinemataceae</taxon>
        <taxon>Brevinema</taxon>
    </lineage>
</organism>
<protein>
    <submittedName>
        <fullName evidence="2">Uncharacterized protein</fullName>
    </submittedName>
</protein>
<dbReference type="STRING" id="34097.SAMN02745150_00793"/>
<keyword evidence="3" id="KW-1185">Reference proteome</keyword>
<dbReference type="AlphaFoldDB" id="A0A1I1E0R9"/>
<feature type="transmembrane region" description="Helical" evidence="1">
    <location>
        <begin position="6"/>
        <end position="25"/>
    </location>
</feature>
<proteinExistence type="predicted"/>